<evidence type="ECO:0000313" key="3">
    <source>
        <dbReference type="Proteomes" id="UP001066276"/>
    </source>
</evidence>
<keyword evidence="3" id="KW-1185">Reference proteome</keyword>
<proteinExistence type="predicted"/>
<sequence>MRDRLWDRAAQSEEDVSGCAPSEETLTPLEGCGQGSAVASVALSAAGVLGRACRVDRKSELPCEWDGLEMGKDKQTELNASEPHIDKYTTQAVVRGDDNMEASAAGLGGHR</sequence>
<reference evidence="2" key="1">
    <citation type="journal article" date="2022" name="bioRxiv">
        <title>Sequencing and chromosome-scale assembly of the giantPleurodeles waltlgenome.</title>
        <authorList>
            <person name="Brown T."/>
            <person name="Elewa A."/>
            <person name="Iarovenko S."/>
            <person name="Subramanian E."/>
            <person name="Araus A.J."/>
            <person name="Petzold A."/>
            <person name="Susuki M."/>
            <person name="Suzuki K.-i.T."/>
            <person name="Hayashi T."/>
            <person name="Toyoda A."/>
            <person name="Oliveira C."/>
            <person name="Osipova E."/>
            <person name="Leigh N.D."/>
            <person name="Simon A."/>
            <person name="Yun M.H."/>
        </authorList>
    </citation>
    <scope>NUCLEOTIDE SEQUENCE</scope>
    <source>
        <strain evidence="2">20211129_DDA</strain>
        <tissue evidence="2">Liver</tissue>
    </source>
</reference>
<evidence type="ECO:0000313" key="2">
    <source>
        <dbReference type="EMBL" id="KAJ1197846.1"/>
    </source>
</evidence>
<accession>A0AAV7VBS1</accession>
<dbReference type="Proteomes" id="UP001066276">
    <property type="component" value="Chromosome 2_1"/>
</dbReference>
<feature type="region of interest" description="Disordered" evidence="1">
    <location>
        <begin position="1"/>
        <end position="23"/>
    </location>
</feature>
<comment type="caution">
    <text evidence="2">The sequence shown here is derived from an EMBL/GenBank/DDBJ whole genome shotgun (WGS) entry which is preliminary data.</text>
</comment>
<organism evidence="2 3">
    <name type="scientific">Pleurodeles waltl</name>
    <name type="common">Iberian ribbed newt</name>
    <dbReference type="NCBI Taxonomy" id="8319"/>
    <lineage>
        <taxon>Eukaryota</taxon>
        <taxon>Metazoa</taxon>
        <taxon>Chordata</taxon>
        <taxon>Craniata</taxon>
        <taxon>Vertebrata</taxon>
        <taxon>Euteleostomi</taxon>
        <taxon>Amphibia</taxon>
        <taxon>Batrachia</taxon>
        <taxon>Caudata</taxon>
        <taxon>Salamandroidea</taxon>
        <taxon>Salamandridae</taxon>
        <taxon>Pleurodelinae</taxon>
        <taxon>Pleurodeles</taxon>
    </lineage>
</organism>
<protein>
    <submittedName>
        <fullName evidence="2">Uncharacterized protein</fullName>
    </submittedName>
</protein>
<dbReference type="EMBL" id="JANPWB010000003">
    <property type="protein sequence ID" value="KAJ1197846.1"/>
    <property type="molecule type" value="Genomic_DNA"/>
</dbReference>
<gene>
    <name evidence="2" type="ORF">NDU88_001692</name>
</gene>
<name>A0AAV7VBS1_PLEWA</name>
<dbReference type="AlphaFoldDB" id="A0AAV7VBS1"/>
<evidence type="ECO:0000256" key="1">
    <source>
        <dbReference type="SAM" id="MobiDB-lite"/>
    </source>
</evidence>
<feature type="compositionally biased region" description="Basic and acidic residues" evidence="1">
    <location>
        <begin position="1"/>
        <end position="11"/>
    </location>
</feature>